<proteinExistence type="predicted"/>
<gene>
    <name evidence="2" type="ORF">OKIOD_LOCUS11159</name>
</gene>
<organism evidence="2 3">
    <name type="scientific">Oikopleura dioica</name>
    <name type="common">Tunicate</name>
    <dbReference type="NCBI Taxonomy" id="34765"/>
    <lineage>
        <taxon>Eukaryota</taxon>
        <taxon>Metazoa</taxon>
        <taxon>Chordata</taxon>
        <taxon>Tunicata</taxon>
        <taxon>Appendicularia</taxon>
        <taxon>Copelata</taxon>
        <taxon>Oikopleuridae</taxon>
        <taxon>Oikopleura</taxon>
    </lineage>
</organism>
<sequence>MGGCVSTKKHEIAGTLRRSENIQQKITEATIELNMAESQLQKNSSKVLILHNELKVAREESRKLKSAVFQMREQYSNTTLDLKRKLMFEQENARYYKGQYLLAMSKLADRQQLNQELMQKITKVHDSMPRKQRARREQPHYSDHASTISSASFC</sequence>
<protein>
    <submittedName>
        <fullName evidence="2">Oidioi.mRNA.OKI2018_I69.chr1.g2394.t1.cds</fullName>
    </submittedName>
</protein>
<keyword evidence="3" id="KW-1185">Reference proteome</keyword>
<evidence type="ECO:0000313" key="2">
    <source>
        <dbReference type="EMBL" id="CAG5105722.1"/>
    </source>
</evidence>
<feature type="compositionally biased region" description="Basic and acidic residues" evidence="1">
    <location>
        <begin position="125"/>
        <end position="143"/>
    </location>
</feature>
<evidence type="ECO:0000256" key="1">
    <source>
        <dbReference type="SAM" id="MobiDB-lite"/>
    </source>
</evidence>
<feature type="region of interest" description="Disordered" evidence="1">
    <location>
        <begin position="125"/>
        <end position="154"/>
    </location>
</feature>
<reference evidence="2 3" key="1">
    <citation type="submission" date="2021-04" db="EMBL/GenBank/DDBJ databases">
        <authorList>
            <person name="Bliznina A."/>
        </authorList>
    </citation>
    <scope>NUCLEOTIDE SEQUENCE [LARGE SCALE GENOMIC DNA]</scope>
</reference>
<dbReference type="EMBL" id="OU015566">
    <property type="protein sequence ID" value="CAG5105722.1"/>
    <property type="molecule type" value="Genomic_DNA"/>
</dbReference>
<dbReference type="Proteomes" id="UP001158576">
    <property type="component" value="Chromosome 1"/>
</dbReference>
<accession>A0ABN7T047</accession>
<evidence type="ECO:0000313" key="3">
    <source>
        <dbReference type="Proteomes" id="UP001158576"/>
    </source>
</evidence>
<name>A0ABN7T047_OIKDI</name>
<feature type="compositionally biased region" description="Polar residues" evidence="1">
    <location>
        <begin position="144"/>
        <end position="154"/>
    </location>
</feature>